<evidence type="ECO:0000256" key="1">
    <source>
        <dbReference type="ARBA" id="ARBA00022771"/>
    </source>
</evidence>
<evidence type="ECO:0000313" key="6">
    <source>
        <dbReference type="EMBL" id="KAH8365910.1"/>
    </source>
</evidence>
<evidence type="ECO:0000256" key="3">
    <source>
        <dbReference type="PROSITE-ProRule" id="PRU00175"/>
    </source>
</evidence>
<feature type="coiled-coil region" evidence="4">
    <location>
        <begin position="17"/>
        <end position="51"/>
    </location>
</feature>
<evidence type="ECO:0000256" key="2">
    <source>
        <dbReference type="ARBA" id="ARBA00022833"/>
    </source>
</evidence>
<feature type="domain" description="RING-type" evidence="5">
    <location>
        <begin position="113"/>
        <end position="155"/>
    </location>
</feature>
<accession>A0AAD4JX22</accession>
<dbReference type="AlphaFoldDB" id="A0AAD4JX22"/>
<dbReference type="Pfam" id="PF13639">
    <property type="entry name" value="zf-RING_2"/>
    <property type="match status" value="1"/>
</dbReference>
<reference evidence="6" key="1">
    <citation type="journal article" date="2021" name="Mol. Ecol. Resour.">
        <title>Phylogenomic analyses of the genus Drosophila reveals genomic signals of climate adaptation.</title>
        <authorList>
            <person name="Li F."/>
            <person name="Rane R.V."/>
            <person name="Luria V."/>
            <person name="Xiong Z."/>
            <person name="Chen J."/>
            <person name="Li Z."/>
            <person name="Catullo R.A."/>
            <person name="Griffin P.C."/>
            <person name="Schiffer M."/>
            <person name="Pearce S."/>
            <person name="Lee S.F."/>
            <person name="McElroy K."/>
            <person name="Stocker A."/>
            <person name="Shirriffs J."/>
            <person name="Cockerell F."/>
            <person name="Coppin C."/>
            <person name="Sgro C.M."/>
            <person name="Karger A."/>
            <person name="Cain J.W."/>
            <person name="Weber J.A."/>
            <person name="Santpere G."/>
            <person name="Kirschner M.W."/>
            <person name="Hoffmann A.A."/>
            <person name="Oakeshott J.G."/>
            <person name="Zhang G."/>
        </authorList>
    </citation>
    <scope>NUCLEOTIDE SEQUENCE</scope>
    <source>
        <strain evidence="6">BGI-SZ-2011g</strain>
    </source>
</reference>
<keyword evidence="1 3" id="KW-0863">Zinc-finger</keyword>
<dbReference type="SMART" id="SM00184">
    <property type="entry name" value="RING"/>
    <property type="match status" value="1"/>
</dbReference>
<dbReference type="GO" id="GO:0005634">
    <property type="term" value="C:nucleus"/>
    <property type="evidence" value="ECO:0007669"/>
    <property type="project" value="InterPro"/>
</dbReference>
<sequence length="169" mass="19616">IFAGQEDSQFIQIQNLRKDIEDQAGNFLREINELQKDLETKDNLCHQLEDQIIIVGESPEFIQMRAQLLDDLKSQEERHLQQTTEFSKQLEAKDKICLEAAQLRERLNLCESCPICMEAWTTDNHRMAALACGHIFGESCLRQSLQRNPLCPECRANASENDIRRLFPR</sequence>
<protein>
    <recommendedName>
        <fullName evidence="5">RING-type domain-containing protein</fullName>
    </recommendedName>
</protein>
<dbReference type="GO" id="GO:0004842">
    <property type="term" value="F:ubiquitin-protein transferase activity"/>
    <property type="evidence" value="ECO:0007669"/>
    <property type="project" value="InterPro"/>
</dbReference>
<comment type="caution">
    <text evidence="6">The sequence shown here is derived from an EMBL/GenBank/DDBJ whole genome shotgun (WGS) entry which is preliminary data.</text>
</comment>
<keyword evidence="1 3" id="KW-0479">Metal-binding</keyword>
<dbReference type="Proteomes" id="UP001200034">
    <property type="component" value="Unassembled WGS sequence"/>
</dbReference>
<keyword evidence="7" id="KW-1185">Reference proteome</keyword>
<dbReference type="GO" id="GO:0036297">
    <property type="term" value="P:interstrand cross-link repair"/>
    <property type="evidence" value="ECO:0007669"/>
    <property type="project" value="InterPro"/>
</dbReference>
<dbReference type="PANTHER" id="PTHR16047:SF7">
    <property type="entry name" value="E3 UBIQUITIN-PROTEIN LIGASE RFWD3"/>
    <property type="match status" value="1"/>
</dbReference>
<dbReference type="InterPro" id="IPR013083">
    <property type="entry name" value="Znf_RING/FYVE/PHD"/>
</dbReference>
<gene>
    <name evidence="6" type="ORF">KR093_007163</name>
</gene>
<dbReference type="Gene3D" id="3.30.40.10">
    <property type="entry name" value="Zinc/RING finger domain, C3HC4 (zinc finger)"/>
    <property type="match status" value="1"/>
</dbReference>
<feature type="non-terminal residue" evidence="6">
    <location>
        <position position="169"/>
    </location>
</feature>
<dbReference type="GO" id="GO:0008270">
    <property type="term" value="F:zinc ion binding"/>
    <property type="evidence" value="ECO:0007669"/>
    <property type="project" value="UniProtKB-KW"/>
</dbReference>
<dbReference type="InterPro" id="IPR037381">
    <property type="entry name" value="RFWD3"/>
</dbReference>
<keyword evidence="2" id="KW-0862">Zinc</keyword>
<dbReference type="EMBL" id="JAJJHW010002774">
    <property type="protein sequence ID" value="KAH8365910.1"/>
    <property type="molecule type" value="Genomic_DNA"/>
</dbReference>
<keyword evidence="4" id="KW-0175">Coiled coil</keyword>
<evidence type="ECO:0000259" key="5">
    <source>
        <dbReference type="PROSITE" id="PS50089"/>
    </source>
</evidence>
<name>A0AAD4JX22_9MUSC</name>
<evidence type="ECO:0000256" key="4">
    <source>
        <dbReference type="SAM" id="Coils"/>
    </source>
</evidence>
<dbReference type="InterPro" id="IPR001841">
    <property type="entry name" value="Znf_RING"/>
</dbReference>
<proteinExistence type="predicted"/>
<feature type="non-terminal residue" evidence="6">
    <location>
        <position position="1"/>
    </location>
</feature>
<dbReference type="GO" id="GO:0016567">
    <property type="term" value="P:protein ubiquitination"/>
    <property type="evidence" value="ECO:0007669"/>
    <property type="project" value="InterPro"/>
</dbReference>
<dbReference type="SUPFAM" id="SSF57850">
    <property type="entry name" value="RING/U-box"/>
    <property type="match status" value="1"/>
</dbReference>
<dbReference type="PANTHER" id="PTHR16047">
    <property type="entry name" value="RFWD3 PROTEIN"/>
    <property type="match status" value="1"/>
</dbReference>
<organism evidence="6 7">
    <name type="scientific">Drosophila rubida</name>
    <dbReference type="NCBI Taxonomy" id="30044"/>
    <lineage>
        <taxon>Eukaryota</taxon>
        <taxon>Metazoa</taxon>
        <taxon>Ecdysozoa</taxon>
        <taxon>Arthropoda</taxon>
        <taxon>Hexapoda</taxon>
        <taxon>Insecta</taxon>
        <taxon>Pterygota</taxon>
        <taxon>Neoptera</taxon>
        <taxon>Endopterygota</taxon>
        <taxon>Diptera</taxon>
        <taxon>Brachycera</taxon>
        <taxon>Muscomorpha</taxon>
        <taxon>Ephydroidea</taxon>
        <taxon>Drosophilidae</taxon>
        <taxon>Drosophila</taxon>
    </lineage>
</organism>
<dbReference type="PROSITE" id="PS50089">
    <property type="entry name" value="ZF_RING_2"/>
    <property type="match status" value="1"/>
</dbReference>
<evidence type="ECO:0000313" key="7">
    <source>
        <dbReference type="Proteomes" id="UP001200034"/>
    </source>
</evidence>